<dbReference type="Pfam" id="PF07730">
    <property type="entry name" value="HisKA_3"/>
    <property type="match status" value="1"/>
</dbReference>
<keyword evidence="6 11" id="KW-0418">Kinase</keyword>
<keyword evidence="9" id="KW-0812">Transmembrane</keyword>
<evidence type="ECO:0000256" key="7">
    <source>
        <dbReference type="ARBA" id="ARBA00022840"/>
    </source>
</evidence>
<dbReference type="InterPro" id="IPR036890">
    <property type="entry name" value="HATPase_C_sf"/>
</dbReference>
<organism evidence="11 12">
    <name type="scientific">Halostreptopolyspora alba</name>
    <dbReference type="NCBI Taxonomy" id="2487137"/>
    <lineage>
        <taxon>Bacteria</taxon>
        <taxon>Bacillati</taxon>
        <taxon>Actinomycetota</taxon>
        <taxon>Actinomycetes</taxon>
        <taxon>Streptosporangiales</taxon>
        <taxon>Nocardiopsidaceae</taxon>
        <taxon>Halostreptopolyspora</taxon>
    </lineage>
</organism>
<dbReference type="OrthoDB" id="227596at2"/>
<keyword evidence="12" id="KW-1185">Reference proteome</keyword>
<dbReference type="GO" id="GO:0005524">
    <property type="term" value="F:ATP binding"/>
    <property type="evidence" value="ECO:0007669"/>
    <property type="project" value="UniProtKB-KW"/>
</dbReference>
<dbReference type="PANTHER" id="PTHR24421:SF10">
    <property type="entry name" value="NITRATE_NITRITE SENSOR PROTEIN NARQ"/>
    <property type="match status" value="1"/>
</dbReference>
<evidence type="ECO:0000256" key="2">
    <source>
        <dbReference type="ARBA" id="ARBA00012438"/>
    </source>
</evidence>
<dbReference type="InterPro" id="IPR050482">
    <property type="entry name" value="Sensor_HK_TwoCompSys"/>
</dbReference>
<comment type="caution">
    <text evidence="11">The sequence shown here is derived from an EMBL/GenBank/DDBJ whole genome shotgun (WGS) entry which is preliminary data.</text>
</comment>
<feature type="transmembrane region" description="Helical" evidence="9">
    <location>
        <begin position="82"/>
        <end position="101"/>
    </location>
</feature>
<dbReference type="InterPro" id="IPR011712">
    <property type="entry name" value="Sig_transdc_His_kin_sub3_dim/P"/>
</dbReference>
<evidence type="ECO:0000256" key="8">
    <source>
        <dbReference type="ARBA" id="ARBA00023012"/>
    </source>
</evidence>
<feature type="transmembrane region" description="Helical" evidence="9">
    <location>
        <begin position="15"/>
        <end position="32"/>
    </location>
</feature>
<keyword evidence="5" id="KW-0547">Nucleotide-binding</keyword>
<keyword evidence="4" id="KW-0808">Transferase</keyword>
<gene>
    <name evidence="11" type="ORF">EFW17_22650</name>
</gene>
<evidence type="ECO:0000256" key="4">
    <source>
        <dbReference type="ARBA" id="ARBA00022679"/>
    </source>
</evidence>
<dbReference type="Pfam" id="PF02518">
    <property type="entry name" value="HATPase_c"/>
    <property type="match status" value="1"/>
</dbReference>
<proteinExistence type="predicted"/>
<name>A0A3N0DYH2_9ACTN</name>
<reference evidence="11 12" key="1">
    <citation type="submission" date="2018-11" db="EMBL/GenBank/DDBJ databases">
        <title>The genome draft of YIM 96095.</title>
        <authorList>
            <person name="Tang S.-K."/>
            <person name="Chunyu W.-X."/>
            <person name="Feng Y.-Z."/>
        </authorList>
    </citation>
    <scope>NUCLEOTIDE SEQUENCE [LARGE SCALE GENOMIC DNA]</scope>
    <source>
        <strain evidence="11 12">YIM 96095</strain>
    </source>
</reference>
<keyword evidence="7" id="KW-0067">ATP-binding</keyword>
<comment type="catalytic activity">
    <reaction evidence="1">
        <text>ATP + protein L-histidine = ADP + protein N-phospho-L-histidine.</text>
        <dbReference type="EC" id="2.7.13.3"/>
    </reaction>
</comment>
<dbReference type="SUPFAM" id="SSF55874">
    <property type="entry name" value="ATPase domain of HSP90 chaperone/DNA topoisomerase II/histidine kinase"/>
    <property type="match status" value="1"/>
</dbReference>
<evidence type="ECO:0000256" key="3">
    <source>
        <dbReference type="ARBA" id="ARBA00022553"/>
    </source>
</evidence>
<evidence type="ECO:0000256" key="5">
    <source>
        <dbReference type="ARBA" id="ARBA00022741"/>
    </source>
</evidence>
<dbReference type="InterPro" id="IPR003594">
    <property type="entry name" value="HATPase_dom"/>
</dbReference>
<evidence type="ECO:0000256" key="1">
    <source>
        <dbReference type="ARBA" id="ARBA00000085"/>
    </source>
</evidence>
<keyword evidence="9" id="KW-1133">Transmembrane helix</keyword>
<dbReference type="Gene3D" id="3.30.565.10">
    <property type="entry name" value="Histidine kinase-like ATPase, C-terminal domain"/>
    <property type="match status" value="1"/>
</dbReference>
<dbReference type="PANTHER" id="PTHR24421">
    <property type="entry name" value="NITRATE/NITRITE SENSOR PROTEIN NARX-RELATED"/>
    <property type="match status" value="1"/>
</dbReference>
<evidence type="ECO:0000313" key="12">
    <source>
        <dbReference type="Proteomes" id="UP000269198"/>
    </source>
</evidence>
<dbReference type="AlphaFoldDB" id="A0A3N0DYH2"/>
<dbReference type="GO" id="GO:0000155">
    <property type="term" value="F:phosphorelay sensor kinase activity"/>
    <property type="evidence" value="ECO:0007669"/>
    <property type="project" value="InterPro"/>
</dbReference>
<dbReference type="SMART" id="SM00387">
    <property type="entry name" value="HATPase_c"/>
    <property type="match status" value="1"/>
</dbReference>
<feature type="domain" description="Histidine kinase/HSP90-like ATPase" evidence="10">
    <location>
        <begin position="265"/>
        <end position="356"/>
    </location>
</feature>
<dbReference type="GO" id="GO:0046983">
    <property type="term" value="F:protein dimerization activity"/>
    <property type="evidence" value="ECO:0007669"/>
    <property type="project" value="InterPro"/>
</dbReference>
<keyword evidence="3" id="KW-0597">Phosphoprotein</keyword>
<dbReference type="GO" id="GO:0016020">
    <property type="term" value="C:membrane"/>
    <property type="evidence" value="ECO:0007669"/>
    <property type="project" value="InterPro"/>
</dbReference>
<sequence>MYATLAATPGENRPLLPWGLALIVLAVVPLALRNAHPVPVAAVSASATTVYYPLDHPDGAVIVAGAIALYTAVARGYRWQGWLLGLTQFLIVHIWEAVAAGAPRLEYAAGMFAWMLVVLVAGEVARKRVEYNAEQRARREEAEHAREEELRRRGADERVRLAREVHDVIAHNISLINVQAGTALYLMDSEPERAREALSTIKTASKETLQELRSTLGTLRSADERAPRSPTPGVDRIPELVERTRATGADVELRSEGGPRRLGAHTDAATYRIVQESLTNAVRHSGATAVDVRIRYEEAALTIEIEDNGQGAPDGVVPGNGIAGMRERAAALGGELHAAPAKEGGFRVRARLPDNGSEDT</sequence>
<evidence type="ECO:0000313" key="11">
    <source>
        <dbReference type="EMBL" id="RNL80654.1"/>
    </source>
</evidence>
<accession>A0A3N0DYH2</accession>
<protein>
    <recommendedName>
        <fullName evidence="2">histidine kinase</fullName>
        <ecNumber evidence="2">2.7.13.3</ecNumber>
    </recommendedName>
</protein>
<evidence type="ECO:0000259" key="10">
    <source>
        <dbReference type="SMART" id="SM00387"/>
    </source>
</evidence>
<evidence type="ECO:0000256" key="9">
    <source>
        <dbReference type="SAM" id="Phobius"/>
    </source>
</evidence>
<keyword evidence="8" id="KW-0902">Two-component regulatory system</keyword>
<evidence type="ECO:0000256" key="6">
    <source>
        <dbReference type="ARBA" id="ARBA00022777"/>
    </source>
</evidence>
<dbReference type="CDD" id="cd16917">
    <property type="entry name" value="HATPase_UhpB-NarQ-NarX-like"/>
    <property type="match status" value="1"/>
</dbReference>
<dbReference type="EMBL" id="RJMB01000036">
    <property type="protein sequence ID" value="RNL80654.1"/>
    <property type="molecule type" value="Genomic_DNA"/>
</dbReference>
<dbReference type="Gene3D" id="1.20.5.1930">
    <property type="match status" value="1"/>
</dbReference>
<dbReference type="EC" id="2.7.13.3" evidence="2"/>
<dbReference type="Proteomes" id="UP000269198">
    <property type="component" value="Unassembled WGS sequence"/>
</dbReference>
<keyword evidence="9" id="KW-0472">Membrane</keyword>